<keyword evidence="5" id="KW-1185">Reference proteome</keyword>
<dbReference type="RefSeq" id="WP_289365251.1">
    <property type="nucleotide sequence ID" value="NZ_JAUCBP010000007.1"/>
</dbReference>
<dbReference type="Proteomes" id="UP001234343">
    <property type="component" value="Unassembled WGS sequence"/>
</dbReference>
<evidence type="ECO:0000313" key="4">
    <source>
        <dbReference type="EMBL" id="MDM7860963.1"/>
    </source>
</evidence>
<feature type="domain" description="NADAR" evidence="3">
    <location>
        <begin position="23"/>
        <end position="180"/>
    </location>
</feature>
<dbReference type="InterPro" id="IPR037238">
    <property type="entry name" value="YbiA-like_sf"/>
</dbReference>
<comment type="catalytic activity">
    <reaction evidence="1">
        <text>5-amino-6-(5-phospho-D-ribosylamino)uracil + H2O = 5,6-diaminouracil + D-ribose 5-phosphate</text>
        <dbReference type="Rhea" id="RHEA:55020"/>
        <dbReference type="ChEBI" id="CHEBI:15377"/>
        <dbReference type="ChEBI" id="CHEBI:46252"/>
        <dbReference type="ChEBI" id="CHEBI:58453"/>
        <dbReference type="ChEBI" id="CHEBI:78346"/>
    </reaction>
</comment>
<dbReference type="SUPFAM" id="SSF143990">
    <property type="entry name" value="YbiA-like"/>
    <property type="match status" value="1"/>
</dbReference>
<dbReference type="InterPro" id="IPR012816">
    <property type="entry name" value="NADAR"/>
</dbReference>
<sequence length="184" mass="21325">MTVRTRKELQDYVNNGNQPKFVFFWGHKKPKSGVSKTCFSQWYESAFKIERVRYTTAEHFMMAEKARLFRDTNAEMAILAANNPGQAKAFGREVKGFDHEKWVEHRFDIVVRANFAKFGQNEELKRFLLNTRDRVIVEASPVDKIWGIGLSADDPHAENPNRWKGENLLGFALMEVRSQLSVRG</sequence>
<dbReference type="Pfam" id="PF08719">
    <property type="entry name" value="NADAR"/>
    <property type="match status" value="1"/>
</dbReference>
<name>A0ABT7SXQ3_9ALTE</name>
<accession>A0ABT7SXQ3</accession>
<dbReference type="Gene3D" id="1.10.357.40">
    <property type="entry name" value="YbiA-like"/>
    <property type="match status" value="1"/>
</dbReference>
<evidence type="ECO:0000313" key="5">
    <source>
        <dbReference type="Proteomes" id="UP001234343"/>
    </source>
</evidence>
<evidence type="ECO:0000259" key="3">
    <source>
        <dbReference type="Pfam" id="PF08719"/>
    </source>
</evidence>
<comment type="catalytic activity">
    <reaction evidence="2">
        <text>2,5-diamino-6-hydroxy-4-(5-phosphoribosylamino)-pyrimidine + H2O = 2,5,6-triamino-4-hydroxypyrimidine + D-ribose 5-phosphate</text>
        <dbReference type="Rhea" id="RHEA:23436"/>
        <dbReference type="ChEBI" id="CHEBI:15377"/>
        <dbReference type="ChEBI" id="CHEBI:58614"/>
        <dbReference type="ChEBI" id="CHEBI:78346"/>
        <dbReference type="ChEBI" id="CHEBI:137796"/>
    </reaction>
</comment>
<dbReference type="CDD" id="cd15457">
    <property type="entry name" value="NADAR"/>
    <property type="match status" value="1"/>
</dbReference>
<protein>
    <submittedName>
        <fullName evidence="4">NADAR family protein</fullName>
    </submittedName>
</protein>
<dbReference type="NCBIfam" id="TIGR02464">
    <property type="entry name" value="ribofla_fusion"/>
    <property type="match status" value="1"/>
</dbReference>
<gene>
    <name evidence="4" type="ORF">QTP81_10175</name>
</gene>
<evidence type="ECO:0000256" key="2">
    <source>
        <dbReference type="ARBA" id="ARBA00000751"/>
    </source>
</evidence>
<reference evidence="4 5" key="1">
    <citation type="submission" date="2023-06" db="EMBL/GenBank/DDBJ databases">
        <title>Alteromonas sp. ASW11-36 isolated from intertidal sand.</title>
        <authorList>
            <person name="Li Y."/>
        </authorList>
    </citation>
    <scope>NUCLEOTIDE SEQUENCE [LARGE SCALE GENOMIC DNA]</scope>
    <source>
        <strain evidence="4 5">ASW11-36</strain>
    </source>
</reference>
<dbReference type="EMBL" id="JAUCBP010000007">
    <property type="protein sequence ID" value="MDM7860963.1"/>
    <property type="molecule type" value="Genomic_DNA"/>
</dbReference>
<organism evidence="4 5">
    <name type="scientific">Alteromonas arenosi</name>
    <dbReference type="NCBI Taxonomy" id="3055817"/>
    <lineage>
        <taxon>Bacteria</taxon>
        <taxon>Pseudomonadati</taxon>
        <taxon>Pseudomonadota</taxon>
        <taxon>Gammaproteobacteria</taxon>
        <taxon>Alteromonadales</taxon>
        <taxon>Alteromonadaceae</taxon>
        <taxon>Alteromonas/Salinimonas group</taxon>
        <taxon>Alteromonas</taxon>
    </lineage>
</organism>
<proteinExistence type="predicted"/>
<comment type="caution">
    <text evidence="4">The sequence shown here is derived from an EMBL/GenBank/DDBJ whole genome shotgun (WGS) entry which is preliminary data.</text>
</comment>
<evidence type="ECO:0000256" key="1">
    <source>
        <dbReference type="ARBA" id="ARBA00000022"/>
    </source>
</evidence>